<dbReference type="InterPro" id="IPR001029">
    <property type="entry name" value="Flagellin_N"/>
</dbReference>
<evidence type="ECO:0000256" key="3">
    <source>
        <dbReference type="ARBA" id="ARBA00023143"/>
    </source>
</evidence>
<keyword evidence="8" id="KW-0966">Cell projection</keyword>
<dbReference type="InterPro" id="IPR001492">
    <property type="entry name" value="Flagellin"/>
</dbReference>
<evidence type="ECO:0000313" key="8">
    <source>
        <dbReference type="EMBL" id="MBP1903827.1"/>
    </source>
</evidence>
<evidence type="ECO:0000256" key="5">
    <source>
        <dbReference type="SAM" id="MobiDB-lite"/>
    </source>
</evidence>
<proteinExistence type="inferred from homology"/>
<dbReference type="PANTHER" id="PTHR42792:SF2">
    <property type="entry name" value="FLAGELLIN"/>
    <property type="match status" value="1"/>
</dbReference>
<keyword evidence="8" id="KW-0282">Flagellum</keyword>
<reference evidence="8 9" key="1">
    <citation type="submission" date="2021-03" db="EMBL/GenBank/DDBJ databases">
        <title>Genomic Encyclopedia of Type Strains, Phase IV (KMG-IV): sequencing the most valuable type-strain genomes for metagenomic binning, comparative biology and taxonomic classification.</title>
        <authorList>
            <person name="Goeker M."/>
        </authorList>
    </citation>
    <scope>NUCLEOTIDE SEQUENCE [LARGE SCALE GENOMIC DNA]</scope>
    <source>
        <strain evidence="8 9">DSM 14349</strain>
    </source>
</reference>
<dbReference type="Gene3D" id="6.10.10.10">
    <property type="entry name" value="Flagellar export chaperone, C-terminal domain"/>
    <property type="match status" value="1"/>
</dbReference>
<keyword evidence="8" id="KW-0969">Cilium</keyword>
<comment type="function">
    <text evidence="4">Flagellin is the subunit protein which polymerizes to form the filaments of bacterial flagella.</text>
</comment>
<dbReference type="Proteomes" id="UP001519272">
    <property type="component" value="Unassembled WGS sequence"/>
</dbReference>
<keyword evidence="9" id="KW-1185">Reference proteome</keyword>
<comment type="caution">
    <text evidence="8">The sequence shown here is derived from an EMBL/GenBank/DDBJ whole genome shotgun (WGS) entry which is preliminary data.</text>
</comment>
<keyword evidence="3 4" id="KW-0975">Bacterial flagellum</keyword>
<evidence type="ECO:0000313" key="9">
    <source>
        <dbReference type="Proteomes" id="UP001519272"/>
    </source>
</evidence>
<sequence>MRVAHNISAINTLNSLNKNNKASDKAVGKLSSGLRINKAGDDAAGLAISEKMRGQIRGLAQAERNTRDGISLIQTAESGMQEITNILQRQRELIVQGLNDTATDEDRKKIDEEIHALTAEIDSISTKTEYNTMNLLGRNNYQILEDRSSNNVAVSISDPPTTSSTAINVEYKPRGTSEEPRHLISDTDTSKTTDTYSNTNNITPISLPDGRTGYNEYEVDIHTSIQSDTNTKVYESLLASDDPKYTTSAYWYSAGSNETLFGPKNLGRAYGTMFENMEANGVKRSVEYTASSGVGSVPAVDYMRFSNTNVTITRYRTVLADNSMEIKYVINNTDSSDSNIKLSNKIDPPVNSVIMDADGNPLPVGNNNFNPPSGNTFSMTGRDANAGLIFDDALGFTSPTTLTINNPAGGQPQIDFEWDLTIPQGTSVTLGFKYGPFSLNLDVYERTRETEVTKHIETTVTTKIKDIDFISPKLDIQTGANSGQTISIPLFTVDAKGLGISNLGLLPPSIPEQALAKTDGAVAKVSHYRGIYGALQNRMEHSLNNVGNSLENLTSAESRIRDADIAKEMLDYTKSNILTQAAQAMLAQSNQSSQAVLQLLK</sequence>
<gene>
    <name evidence="8" type="ORF">J2Z32_000439</name>
</gene>
<evidence type="ECO:0000259" key="6">
    <source>
        <dbReference type="Pfam" id="PF00669"/>
    </source>
</evidence>
<dbReference type="Gene3D" id="1.20.1330.10">
    <property type="entry name" value="f41 fragment of flagellin, N-terminal domain"/>
    <property type="match status" value="2"/>
</dbReference>
<dbReference type="InterPro" id="IPR046358">
    <property type="entry name" value="Flagellin_C"/>
</dbReference>
<comment type="subcellular location">
    <subcellularLocation>
        <location evidence="4">Secreted</location>
    </subcellularLocation>
    <subcellularLocation>
        <location evidence="4">Bacterial flagellum</location>
    </subcellularLocation>
</comment>
<protein>
    <recommendedName>
        <fullName evidence="2 4">Flagellin</fullName>
    </recommendedName>
</protein>
<feature type="compositionally biased region" description="Low complexity" evidence="5">
    <location>
        <begin position="192"/>
        <end position="201"/>
    </location>
</feature>
<evidence type="ECO:0000256" key="4">
    <source>
        <dbReference type="RuleBase" id="RU362073"/>
    </source>
</evidence>
<organism evidence="8 9">
    <name type="scientific">Paenibacillus turicensis</name>
    <dbReference type="NCBI Taxonomy" id="160487"/>
    <lineage>
        <taxon>Bacteria</taxon>
        <taxon>Bacillati</taxon>
        <taxon>Bacillota</taxon>
        <taxon>Bacilli</taxon>
        <taxon>Bacillales</taxon>
        <taxon>Paenibacillaceae</taxon>
        <taxon>Paenibacillus</taxon>
    </lineage>
</organism>
<evidence type="ECO:0000259" key="7">
    <source>
        <dbReference type="Pfam" id="PF00700"/>
    </source>
</evidence>
<feature type="compositionally biased region" description="Basic and acidic residues" evidence="5">
    <location>
        <begin position="174"/>
        <end position="191"/>
    </location>
</feature>
<feature type="domain" description="Flagellin C-terminal" evidence="7">
    <location>
        <begin position="516"/>
        <end position="600"/>
    </location>
</feature>
<name>A0ABS4FML6_9BACL</name>
<dbReference type="PANTHER" id="PTHR42792">
    <property type="entry name" value="FLAGELLIN"/>
    <property type="match status" value="1"/>
</dbReference>
<dbReference type="PRINTS" id="PR00207">
    <property type="entry name" value="FLAGELLIN"/>
</dbReference>
<dbReference type="SUPFAM" id="SSF64518">
    <property type="entry name" value="Phase 1 flagellin"/>
    <property type="match status" value="1"/>
</dbReference>
<dbReference type="RefSeq" id="WP_210087481.1">
    <property type="nucleotide sequence ID" value="NZ_JAGGKG010000001.1"/>
</dbReference>
<feature type="domain" description="Flagellin N-terminal" evidence="6">
    <location>
        <begin position="3"/>
        <end position="138"/>
    </location>
</feature>
<comment type="similarity">
    <text evidence="1 4">Belongs to the bacterial flagellin family.</text>
</comment>
<dbReference type="EMBL" id="JAGGKG010000001">
    <property type="protein sequence ID" value="MBP1903827.1"/>
    <property type="molecule type" value="Genomic_DNA"/>
</dbReference>
<dbReference type="Pfam" id="PF00700">
    <property type="entry name" value="Flagellin_C"/>
    <property type="match status" value="1"/>
</dbReference>
<evidence type="ECO:0000256" key="2">
    <source>
        <dbReference type="ARBA" id="ARBA00020110"/>
    </source>
</evidence>
<accession>A0ABS4FML6</accession>
<evidence type="ECO:0000256" key="1">
    <source>
        <dbReference type="ARBA" id="ARBA00005709"/>
    </source>
</evidence>
<dbReference type="InterPro" id="IPR042187">
    <property type="entry name" value="Flagellin_C_sub2"/>
</dbReference>
<dbReference type="Pfam" id="PF00669">
    <property type="entry name" value="Flagellin_N"/>
    <property type="match status" value="1"/>
</dbReference>
<keyword evidence="4" id="KW-0964">Secreted</keyword>
<dbReference type="Gene3D" id="3.30.70.2120">
    <property type="match status" value="1"/>
</dbReference>
<feature type="region of interest" description="Disordered" evidence="5">
    <location>
        <begin position="174"/>
        <end position="209"/>
    </location>
</feature>